<evidence type="ECO:0000256" key="2">
    <source>
        <dbReference type="SAM" id="MobiDB-lite"/>
    </source>
</evidence>
<dbReference type="CDD" id="cd12148">
    <property type="entry name" value="fungal_TF_MHR"/>
    <property type="match status" value="1"/>
</dbReference>
<dbReference type="InterPro" id="IPR036864">
    <property type="entry name" value="Zn2-C6_fun-type_DNA-bd_sf"/>
</dbReference>
<accession>A0A9P7H7L1</accession>
<feature type="region of interest" description="Disordered" evidence="2">
    <location>
        <begin position="1"/>
        <end position="43"/>
    </location>
</feature>
<dbReference type="Gene3D" id="4.10.240.10">
    <property type="entry name" value="Zn(2)-C6 fungal-type DNA-binding domain"/>
    <property type="match status" value="1"/>
</dbReference>
<sequence>MNNPNKLTRAQEHQKSKRQLLPKKSPKGKHDQQYTPLDVSDAPRPALTSVACNNCRGRKSKCDGYKPTCSACASRRQQCTYRAELSQEKMLELRQGSKDLLQALELLRTAPEDSVDAMLQDLRSKASVSEFLQSVSSGTVATSSPVNPLAASLAEALADSRIELDLNMRYSGAFPSLGALQITDVDLGLLAAHRRPGLTNQQTTLPLSPYSPSDLASRRSGTPTTSESWSTPSDSTGDGGQRVDPRLEFLKIWKWTSVPVPDLLAAQAISFYLINEHPVLAFFDADLMIRDLISGGGRFCSPLFVNSLLAWACASYSQFDPRARSLSLEFLKEAEVRWKELPDHSSVTTLSSAMLLVLTCNQHGQDRVGLKYLNASAEIGLRLGLFGDKDTPISGLDDAESWSAASFAAWGVFGWHSSSHSINFRVEHRIRHLPSLPIPGDAAGPPLDYSMGSTFTWISKFWLIIHETFKDGYNSFSQQPMSNAHRMYQLLLDWADNLADDAKRSNNCPHHVLVLHIWYHTAIIDIWRPYLEARSDEYAAQDSEEYAAYEASAKQLKRLVYLYRTRFESTHQTMFITPGLITLINEIFRKPDASDAQFWFILTARGCLSIASWCKSLRGITEGLMTMGWRNGTFKREGWVDNSLVEDIRSTTRALLQDGSYSSLYPISLDSVSENIEDIGMEALAGEFQRLNAQNKPRGKEAKVPSEQHVWKGDYRDLSLTLTEATEEEEYT</sequence>
<keyword evidence="5" id="KW-1185">Reference proteome</keyword>
<evidence type="ECO:0000256" key="1">
    <source>
        <dbReference type="ARBA" id="ARBA00023242"/>
    </source>
</evidence>
<dbReference type="GO" id="GO:0000981">
    <property type="term" value="F:DNA-binding transcription factor activity, RNA polymerase II-specific"/>
    <property type="evidence" value="ECO:0007669"/>
    <property type="project" value="InterPro"/>
</dbReference>
<name>A0A9P7H7L1_9HYPO</name>
<feature type="domain" description="Zn(2)-C6 fungal-type" evidence="3">
    <location>
        <begin position="51"/>
        <end position="81"/>
    </location>
</feature>
<gene>
    <name evidence="4" type="ORF">KAF25_002331</name>
</gene>
<dbReference type="InterPro" id="IPR001138">
    <property type="entry name" value="Zn2Cys6_DnaBD"/>
</dbReference>
<protein>
    <recommendedName>
        <fullName evidence="3">Zn(2)-C6 fungal-type domain-containing protein</fullName>
    </recommendedName>
</protein>
<evidence type="ECO:0000313" key="4">
    <source>
        <dbReference type="EMBL" id="KAG5659772.1"/>
    </source>
</evidence>
<keyword evidence="1" id="KW-0539">Nucleus</keyword>
<dbReference type="AlphaFoldDB" id="A0A9P7H7L1"/>
<dbReference type="PANTHER" id="PTHR47256:SF1">
    <property type="entry name" value="ZN(II)2CYS6 TRANSCRIPTION FACTOR (EUROFUNG)"/>
    <property type="match status" value="1"/>
</dbReference>
<dbReference type="InterPro" id="IPR053187">
    <property type="entry name" value="Notoamide_regulator"/>
</dbReference>
<dbReference type="Proteomes" id="UP000782241">
    <property type="component" value="Unassembled WGS sequence"/>
</dbReference>
<dbReference type="PROSITE" id="PS00463">
    <property type="entry name" value="ZN2_CY6_FUNGAL_1"/>
    <property type="match status" value="1"/>
</dbReference>
<feature type="region of interest" description="Disordered" evidence="2">
    <location>
        <begin position="200"/>
        <end position="242"/>
    </location>
</feature>
<dbReference type="Pfam" id="PF00172">
    <property type="entry name" value="Zn_clus"/>
    <property type="match status" value="1"/>
</dbReference>
<dbReference type="CDD" id="cd00067">
    <property type="entry name" value="GAL4"/>
    <property type="match status" value="1"/>
</dbReference>
<dbReference type="GO" id="GO:0008270">
    <property type="term" value="F:zinc ion binding"/>
    <property type="evidence" value="ECO:0007669"/>
    <property type="project" value="InterPro"/>
</dbReference>
<dbReference type="SUPFAM" id="SSF57701">
    <property type="entry name" value="Zn2/Cys6 DNA-binding domain"/>
    <property type="match status" value="1"/>
</dbReference>
<evidence type="ECO:0000259" key="3">
    <source>
        <dbReference type="PROSITE" id="PS50048"/>
    </source>
</evidence>
<dbReference type="PROSITE" id="PS50048">
    <property type="entry name" value="ZN2_CY6_FUNGAL_2"/>
    <property type="match status" value="1"/>
</dbReference>
<proteinExistence type="predicted"/>
<feature type="compositionally biased region" description="Low complexity" evidence="2">
    <location>
        <begin position="220"/>
        <end position="236"/>
    </location>
</feature>
<dbReference type="EMBL" id="JAGPUO010000011">
    <property type="protein sequence ID" value="KAG5659772.1"/>
    <property type="molecule type" value="Genomic_DNA"/>
</dbReference>
<feature type="compositionally biased region" description="Basic residues" evidence="2">
    <location>
        <begin position="15"/>
        <end position="27"/>
    </location>
</feature>
<evidence type="ECO:0000313" key="5">
    <source>
        <dbReference type="Proteomes" id="UP000782241"/>
    </source>
</evidence>
<reference evidence="4" key="1">
    <citation type="submission" date="2021-04" db="EMBL/GenBank/DDBJ databases">
        <title>Draft genome of Fusarium avenaceum strain F156N33, isolated from an atmospheric sample in Virginia.</title>
        <authorList>
            <person name="Yang S."/>
            <person name="Vinatzer B.A."/>
            <person name="Coleman J."/>
        </authorList>
    </citation>
    <scope>NUCLEOTIDE SEQUENCE</scope>
    <source>
        <strain evidence="4">F156N33</strain>
    </source>
</reference>
<dbReference type="PANTHER" id="PTHR47256">
    <property type="entry name" value="ZN(II)2CYS6 TRANSCRIPTION FACTOR (EUROFUNG)-RELATED"/>
    <property type="match status" value="1"/>
</dbReference>
<organism evidence="4 5">
    <name type="scientific">Fusarium avenaceum</name>
    <dbReference type="NCBI Taxonomy" id="40199"/>
    <lineage>
        <taxon>Eukaryota</taxon>
        <taxon>Fungi</taxon>
        <taxon>Dikarya</taxon>
        <taxon>Ascomycota</taxon>
        <taxon>Pezizomycotina</taxon>
        <taxon>Sordariomycetes</taxon>
        <taxon>Hypocreomycetidae</taxon>
        <taxon>Hypocreales</taxon>
        <taxon>Nectriaceae</taxon>
        <taxon>Fusarium</taxon>
        <taxon>Fusarium tricinctum species complex</taxon>
    </lineage>
</organism>
<dbReference type="SMART" id="SM00066">
    <property type="entry name" value="GAL4"/>
    <property type="match status" value="1"/>
</dbReference>
<comment type="caution">
    <text evidence="4">The sequence shown here is derived from an EMBL/GenBank/DDBJ whole genome shotgun (WGS) entry which is preliminary data.</text>
</comment>